<evidence type="ECO:0000313" key="2">
    <source>
        <dbReference type="EMBL" id="CAA7407461.1"/>
    </source>
</evidence>
<dbReference type="InterPro" id="IPR040420">
    <property type="entry name" value="At1g76660-like"/>
</dbReference>
<keyword evidence="3" id="KW-1185">Reference proteome</keyword>
<dbReference type="EMBL" id="LR746277">
    <property type="protein sequence ID" value="CAA7407461.1"/>
    <property type="molecule type" value="Genomic_DNA"/>
</dbReference>
<protein>
    <submittedName>
        <fullName evidence="2">Uncharacterized protein</fullName>
    </submittedName>
</protein>
<reference evidence="2" key="1">
    <citation type="submission" date="2020-02" db="EMBL/GenBank/DDBJ databases">
        <authorList>
            <person name="Scholz U."/>
            <person name="Mascher M."/>
            <person name="Fiebig A."/>
        </authorList>
    </citation>
    <scope>NUCLEOTIDE SEQUENCE</scope>
</reference>
<gene>
    <name evidence="2" type="ORF">SI8410_14018139</name>
</gene>
<feature type="region of interest" description="Disordered" evidence="1">
    <location>
        <begin position="69"/>
        <end position="91"/>
    </location>
</feature>
<dbReference type="PANTHER" id="PTHR31798">
    <property type="entry name" value="HYDROXYPROLINE-RICH GLYCOPROTEIN-LIKE"/>
    <property type="match status" value="1"/>
</dbReference>
<accession>A0A7I8LBK6</accession>
<dbReference type="OrthoDB" id="1927968at2759"/>
<organism evidence="2 3">
    <name type="scientific">Spirodela intermedia</name>
    <name type="common">Intermediate duckweed</name>
    <dbReference type="NCBI Taxonomy" id="51605"/>
    <lineage>
        <taxon>Eukaryota</taxon>
        <taxon>Viridiplantae</taxon>
        <taxon>Streptophyta</taxon>
        <taxon>Embryophyta</taxon>
        <taxon>Tracheophyta</taxon>
        <taxon>Spermatophyta</taxon>
        <taxon>Magnoliopsida</taxon>
        <taxon>Liliopsida</taxon>
        <taxon>Araceae</taxon>
        <taxon>Lemnoideae</taxon>
        <taxon>Spirodela</taxon>
    </lineage>
</organism>
<evidence type="ECO:0000256" key="1">
    <source>
        <dbReference type="SAM" id="MobiDB-lite"/>
    </source>
</evidence>
<sequence length="449" mass="46817">MAGNGRGRSSGSNARLTGASISAAAAGGGSAGPMYSLRERSTRWGRCFGGLSCFGSQKRGKRVVPSSRILDGAASGGHGSGPQSAGLPSHSTALTLTPSLLAPPSSPASFTHSSLPSTAQSPSCFLSISANSPGNPSSTMFATGPYAHETQLVSPPVFSTFTTEPSTAPLTPPPELAHLTTPSSPDVPYAQFLSSAGGGAAFVSDDLQSTYPLYPGSPSGSFLSLATGTPGGGSSSSLYGQESPPTQSSRLFAAGSFSPSAESGIFFSASSAQFFLDQAAQLSYGHCHGGRRQSKACKQDAEELEAYRASFGFSADELTAAAQSYVEISDQADDCSSFTMSPFADAAAADKPCAEPWPTMERTSIFLRSHRPDSASPPFEPRGPKLRAQGRCRHYLTDEDEDEDEPHPKMWGTKGGGRGIYLSLSDAEVDYQKSKSWGEQRRIFLQGHC</sequence>
<proteinExistence type="predicted"/>
<name>A0A7I8LBK6_SPIIN</name>
<dbReference type="AlphaFoldDB" id="A0A7I8LBK6"/>
<dbReference type="Proteomes" id="UP000663760">
    <property type="component" value="Chromosome 14"/>
</dbReference>
<evidence type="ECO:0000313" key="3">
    <source>
        <dbReference type="Proteomes" id="UP000663760"/>
    </source>
</evidence>
<dbReference type="PANTHER" id="PTHR31798:SF3">
    <property type="entry name" value="OS01G0103800 PROTEIN"/>
    <property type="match status" value="1"/>
</dbReference>